<dbReference type="Pfam" id="PF00098">
    <property type="entry name" value="zf-CCHC"/>
    <property type="match status" value="1"/>
</dbReference>
<dbReference type="GO" id="GO:0008270">
    <property type="term" value="F:zinc ion binding"/>
    <property type="evidence" value="ECO:0007669"/>
    <property type="project" value="UniProtKB-KW"/>
</dbReference>
<dbReference type="PROSITE" id="PS50158">
    <property type="entry name" value="ZF_CCHC"/>
    <property type="match status" value="1"/>
</dbReference>
<dbReference type="GO" id="GO:0003676">
    <property type="term" value="F:nucleic acid binding"/>
    <property type="evidence" value="ECO:0007669"/>
    <property type="project" value="InterPro"/>
</dbReference>
<dbReference type="EMBL" id="BEZZ01002132">
    <property type="protein sequence ID" value="GCC21250.1"/>
    <property type="molecule type" value="Genomic_DNA"/>
</dbReference>
<evidence type="ECO:0000256" key="1">
    <source>
        <dbReference type="PROSITE-ProRule" id="PRU00047"/>
    </source>
</evidence>
<keyword evidence="1" id="KW-0479">Metal-binding</keyword>
<dbReference type="InterPro" id="IPR001878">
    <property type="entry name" value="Znf_CCHC"/>
</dbReference>
<evidence type="ECO:0000313" key="5">
    <source>
        <dbReference type="Proteomes" id="UP000287033"/>
    </source>
</evidence>
<keyword evidence="2" id="KW-0175">Coiled coil</keyword>
<dbReference type="Proteomes" id="UP000287033">
    <property type="component" value="Unassembled WGS sequence"/>
</dbReference>
<name>A0A401RSZ3_CHIPU</name>
<reference evidence="4 5" key="1">
    <citation type="journal article" date="2018" name="Nat. Ecol. Evol.">
        <title>Shark genomes provide insights into elasmobranch evolution and the origin of vertebrates.</title>
        <authorList>
            <person name="Hara Y"/>
            <person name="Yamaguchi K"/>
            <person name="Onimaru K"/>
            <person name="Kadota M"/>
            <person name="Koyanagi M"/>
            <person name="Keeley SD"/>
            <person name="Tatsumi K"/>
            <person name="Tanaka K"/>
            <person name="Motone F"/>
            <person name="Kageyama Y"/>
            <person name="Nozu R"/>
            <person name="Adachi N"/>
            <person name="Nishimura O"/>
            <person name="Nakagawa R"/>
            <person name="Tanegashima C"/>
            <person name="Kiyatake I"/>
            <person name="Matsumoto R"/>
            <person name="Murakumo K"/>
            <person name="Nishida K"/>
            <person name="Terakita A"/>
            <person name="Kuratani S"/>
            <person name="Sato K"/>
            <person name="Hyodo S Kuraku.S."/>
        </authorList>
    </citation>
    <scope>NUCLEOTIDE SEQUENCE [LARGE SCALE GENOMIC DNA]</scope>
</reference>
<feature type="domain" description="CCHC-type" evidence="3">
    <location>
        <begin position="67"/>
        <end position="82"/>
    </location>
</feature>
<dbReference type="SUPFAM" id="SSF57756">
    <property type="entry name" value="Retrovirus zinc finger-like domains"/>
    <property type="match status" value="1"/>
</dbReference>
<comment type="caution">
    <text evidence="4">The sequence shown here is derived from an EMBL/GenBank/DDBJ whole genome shotgun (WGS) entry which is preliminary data.</text>
</comment>
<dbReference type="OrthoDB" id="5870588at2759"/>
<gene>
    <name evidence="4" type="ORF">chiPu_0019717</name>
</gene>
<sequence length="98" mass="11885">MEELLREAQKVYVKREDEKQKQKAKMMVAAVEEITKRRQEYRDDRKKEEKYEKQNPVIRERKQQAGCYYCGKAGHFKRDCPDFQTEKETVSLMGFEEE</sequence>
<evidence type="ECO:0000259" key="3">
    <source>
        <dbReference type="PROSITE" id="PS50158"/>
    </source>
</evidence>
<keyword evidence="5" id="KW-1185">Reference proteome</keyword>
<feature type="coiled-coil region" evidence="2">
    <location>
        <begin position="1"/>
        <end position="51"/>
    </location>
</feature>
<keyword evidence="1" id="KW-0863">Zinc-finger</keyword>
<accession>A0A401RSZ3</accession>
<evidence type="ECO:0000256" key="2">
    <source>
        <dbReference type="SAM" id="Coils"/>
    </source>
</evidence>
<proteinExistence type="predicted"/>
<organism evidence="4 5">
    <name type="scientific">Chiloscyllium punctatum</name>
    <name type="common">Brownbanded bambooshark</name>
    <name type="synonym">Hemiscyllium punctatum</name>
    <dbReference type="NCBI Taxonomy" id="137246"/>
    <lineage>
        <taxon>Eukaryota</taxon>
        <taxon>Metazoa</taxon>
        <taxon>Chordata</taxon>
        <taxon>Craniata</taxon>
        <taxon>Vertebrata</taxon>
        <taxon>Chondrichthyes</taxon>
        <taxon>Elasmobranchii</taxon>
        <taxon>Galeomorphii</taxon>
        <taxon>Galeoidea</taxon>
        <taxon>Orectolobiformes</taxon>
        <taxon>Hemiscylliidae</taxon>
        <taxon>Chiloscyllium</taxon>
    </lineage>
</organism>
<evidence type="ECO:0000313" key="4">
    <source>
        <dbReference type="EMBL" id="GCC21250.1"/>
    </source>
</evidence>
<keyword evidence="1" id="KW-0862">Zinc</keyword>
<dbReference type="SMART" id="SM00343">
    <property type="entry name" value="ZnF_C2HC"/>
    <property type="match status" value="1"/>
</dbReference>
<dbReference type="AlphaFoldDB" id="A0A401RSZ3"/>
<dbReference type="Gene3D" id="4.10.60.10">
    <property type="entry name" value="Zinc finger, CCHC-type"/>
    <property type="match status" value="1"/>
</dbReference>
<dbReference type="InterPro" id="IPR036875">
    <property type="entry name" value="Znf_CCHC_sf"/>
</dbReference>
<protein>
    <recommendedName>
        <fullName evidence="3">CCHC-type domain-containing protein</fullName>
    </recommendedName>
</protein>